<gene>
    <name evidence="1" type="ORF">ACFPJA_08155</name>
</gene>
<dbReference type="EMBL" id="JBHSKV010000010">
    <property type="protein sequence ID" value="MFC5134693.1"/>
    <property type="molecule type" value="Genomic_DNA"/>
</dbReference>
<reference evidence="1 2" key="1">
    <citation type="journal article" date="2019" name="Int. J. Syst. Evol. Microbiol.">
        <title>The Global Catalogue of Microorganisms (GCM) 10K type strain sequencing project: providing services to taxonomists for standard genome sequencing and annotation.</title>
        <authorList>
            <consortium name="The Broad Institute Genomics Platform"/>
            <consortium name="The Broad Institute Genome Sequencing Center for Infectious Disease"/>
            <person name="Wu L."/>
            <person name="Ma J."/>
        </authorList>
    </citation>
    <scope>NUCLEOTIDE SEQUENCE [LARGE SCALE GENOMIC DNA]</scope>
    <source>
        <strain evidence="1 2">CGMCC 1.16026</strain>
    </source>
</reference>
<dbReference type="PANTHER" id="PTHR11941">
    <property type="entry name" value="ENOYL-COA HYDRATASE-RELATED"/>
    <property type="match status" value="1"/>
</dbReference>
<protein>
    <submittedName>
        <fullName evidence="1">Enoyl-CoA hydratase/isomerase family protein</fullName>
    </submittedName>
</protein>
<sequence>MTGEDVRYDVDGGIATVTIDRPAVRNAFRGATVAELNEALARADDDGDVYAIVLTGSEGGFCAGADVTEMPDWSAMGEAAYGEFLSSVQAVVGKLRTNPTPTVAAVGGPAVGAGCDFALACDVRTAGPDALFSEAFVNVGLVPGDGGAWLLPRLIGEGPARELLLTGRDVDAERAAELGLVSEVVEDPLAEAYSIAEGIRDNPRLAVGRTKALLSEQGSFADHCESAIAYQWECVNDPEHEEAVAAFRERRDPDYDRSIE</sequence>
<dbReference type="AlphaFoldDB" id="A0ABD5QR98"/>
<dbReference type="Pfam" id="PF00378">
    <property type="entry name" value="ECH_1"/>
    <property type="match status" value="1"/>
</dbReference>
<evidence type="ECO:0000313" key="2">
    <source>
        <dbReference type="Proteomes" id="UP001596145"/>
    </source>
</evidence>
<dbReference type="InterPro" id="IPR001753">
    <property type="entry name" value="Enoyl-CoA_hydra/iso"/>
</dbReference>
<dbReference type="CDD" id="cd06558">
    <property type="entry name" value="crotonase-like"/>
    <property type="match status" value="1"/>
</dbReference>
<dbReference type="Proteomes" id="UP001596145">
    <property type="component" value="Unassembled WGS sequence"/>
</dbReference>
<organism evidence="1 2">
    <name type="scientific">Halorubrum glutamatedens</name>
    <dbReference type="NCBI Taxonomy" id="2707018"/>
    <lineage>
        <taxon>Archaea</taxon>
        <taxon>Methanobacteriati</taxon>
        <taxon>Methanobacteriota</taxon>
        <taxon>Stenosarchaea group</taxon>
        <taxon>Halobacteria</taxon>
        <taxon>Halobacteriales</taxon>
        <taxon>Haloferacaceae</taxon>
        <taxon>Halorubrum</taxon>
    </lineage>
</organism>
<name>A0ABD5QR98_9EURY</name>
<dbReference type="SUPFAM" id="SSF52096">
    <property type="entry name" value="ClpP/crotonase"/>
    <property type="match status" value="1"/>
</dbReference>
<dbReference type="GO" id="GO:0003824">
    <property type="term" value="F:catalytic activity"/>
    <property type="evidence" value="ECO:0007669"/>
    <property type="project" value="UniProtKB-ARBA"/>
</dbReference>
<keyword evidence="2" id="KW-1185">Reference proteome</keyword>
<proteinExistence type="predicted"/>
<evidence type="ECO:0000313" key="1">
    <source>
        <dbReference type="EMBL" id="MFC5134693.1"/>
    </source>
</evidence>
<dbReference type="PANTHER" id="PTHR11941:SF54">
    <property type="entry name" value="ENOYL-COA HYDRATASE, MITOCHONDRIAL"/>
    <property type="match status" value="1"/>
</dbReference>
<accession>A0ABD5QR98</accession>
<comment type="caution">
    <text evidence="1">The sequence shown here is derived from an EMBL/GenBank/DDBJ whole genome shotgun (WGS) entry which is preliminary data.</text>
</comment>
<dbReference type="Gene3D" id="3.90.226.10">
    <property type="entry name" value="2-enoyl-CoA Hydratase, Chain A, domain 1"/>
    <property type="match status" value="1"/>
</dbReference>
<dbReference type="RefSeq" id="WP_122106218.1">
    <property type="nucleotide sequence ID" value="NZ_JBHSKV010000010.1"/>
</dbReference>
<dbReference type="InterPro" id="IPR029045">
    <property type="entry name" value="ClpP/crotonase-like_dom_sf"/>
</dbReference>